<comment type="caution">
    <text evidence="1">The sequence shown here is derived from an EMBL/GenBank/DDBJ whole genome shotgun (WGS) entry which is preliminary data.</text>
</comment>
<dbReference type="EMBL" id="JADNYJ010000098">
    <property type="protein sequence ID" value="KAF8886069.1"/>
    <property type="molecule type" value="Genomic_DNA"/>
</dbReference>
<dbReference type="PANTHER" id="PTHR30613">
    <property type="entry name" value="UNCHARACTERIZED PROTEIN YBIU-RELATED"/>
    <property type="match status" value="1"/>
</dbReference>
<dbReference type="OrthoDB" id="8249012at2759"/>
<dbReference type="InterPro" id="IPR027443">
    <property type="entry name" value="IPNS-like_sf"/>
</dbReference>
<keyword evidence="2" id="KW-1185">Reference proteome</keyword>
<sequence length="438" mass="49238">MTSSSYWSFVKVFLTNVTSATVRRLEGINCFLASRFRAERDPFLGRDIQELNKLAQVTKEEGSNYIPQVNFADLHNLTSEDIDKIKKRGAVVIKDVVPDEEAVKWKEASERIRIPENDKQFFLLYWTRPQVQARSHPNVLAATVFLNNLYSAKAQGDATSLAGVDLNVPLTYADRFRIRKPGLSWEFHPPHVDGGGIERWEDSNFRQCFEDILRGNWRNHNPFALETRLNARTSLYGRPNQATVFRTFQGWLAMSETAPTQGTLKVFPDVILSNAYTILRPFFTPTVPVDSENIYEAKNWKFDISNPDFPGIRAHEGGFYGPRPTPELHPNMRLTETMISVPKVNPGDTVFWHCDVVHSVEHEHTGQGDSAVMYIPAVPLTPSNAAYIKRQVATFLKGKCPPDMPQGPGEADFIGVGKAEDVLSEAGKRAMGLVDSVA</sequence>
<gene>
    <name evidence="1" type="ORF">CPB84DRAFT_1750031</name>
</gene>
<evidence type="ECO:0008006" key="3">
    <source>
        <dbReference type="Google" id="ProtNLM"/>
    </source>
</evidence>
<evidence type="ECO:0000313" key="2">
    <source>
        <dbReference type="Proteomes" id="UP000724874"/>
    </source>
</evidence>
<accession>A0A9P5NEQ9</accession>
<name>A0A9P5NEQ9_GYMJU</name>
<dbReference type="InterPro" id="IPR010856">
    <property type="entry name" value="Gig2-like"/>
</dbReference>
<protein>
    <recommendedName>
        <fullName evidence="3">DUF1479-domain-containing protein</fullName>
    </recommendedName>
</protein>
<dbReference type="Gene3D" id="2.60.120.330">
    <property type="entry name" value="B-lactam Antibiotic, Isopenicillin N Synthase, Chain"/>
    <property type="match status" value="1"/>
</dbReference>
<reference evidence="1" key="1">
    <citation type="submission" date="2020-11" db="EMBL/GenBank/DDBJ databases">
        <authorList>
            <consortium name="DOE Joint Genome Institute"/>
            <person name="Ahrendt S."/>
            <person name="Riley R."/>
            <person name="Andreopoulos W."/>
            <person name="LaButti K."/>
            <person name="Pangilinan J."/>
            <person name="Ruiz-duenas F.J."/>
            <person name="Barrasa J.M."/>
            <person name="Sanchez-Garcia M."/>
            <person name="Camarero S."/>
            <person name="Miyauchi S."/>
            <person name="Serrano A."/>
            <person name="Linde D."/>
            <person name="Babiker R."/>
            <person name="Drula E."/>
            <person name="Ayuso-Fernandez I."/>
            <person name="Pacheco R."/>
            <person name="Padilla G."/>
            <person name="Ferreira P."/>
            <person name="Barriuso J."/>
            <person name="Kellner H."/>
            <person name="Castanera R."/>
            <person name="Alfaro M."/>
            <person name="Ramirez L."/>
            <person name="Pisabarro A.G."/>
            <person name="Kuo A."/>
            <person name="Tritt A."/>
            <person name="Lipzen A."/>
            <person name="He G."/>
            <person name="Yan M."/>
            <person name="Ng V."/>
            <person name="Cullen D."/>
            <person name="Martin F."/>
            <person name="Rosso M.-N."/>
            <person name="Henrissat B."/>
            <person name="Hibbett D."/>
            <person name="Martinez A.T."/>
            <person name="Grigoriev I.V."/>
        </authorList>
    </citation>
    <scope>NUCLEOTIDE SEQUENCE</scope>
    <source>
        <strain evidence="1">AH 44721</strain>
    </source>
</reference>
<dbReference type="SUPFAM" id="SSF51197">
    <property type="entry name" value="Clavaminate synthase-like"/>
    <property type="match status" value="1"/>
</dbReference>
<dbReference type="AlphaFoldDB" id="A0A9P5NEQ9"/>
<evidence type="ECO:0000313" key="1">
    <source>
        <dbReference type="EMBL" id="KAF8886069.1"/>
    </source>
</evidence>
<dbReference type="Proteomes" id="UP000724874">
    <property type="component" value="Unassembled WGS sequence"/>
</dbReference>
<organism evidence="1 2">
    <name type="scientific">Gymnopilus junonius</name>
    <name type="common">Spectacular rustgill mushroom</name>
    <name type="synonym">Gymnopilus spectabilis subsp. junonius</name>
    <dbReference type="NCBI Taxonomy" id="109634"/>
    <lineage>
        <taxon>Eukaryota</taxon>
        <taxon>Fungi</taxon>
        <taxon>Dikarya</taxon>
        <taxon>Basidiomycota</taxon>
        <taxon>Agaricomycotina</taxon>
        <taxon>Agaricomycetes</taxon>
        <taxon>Agaricomycetidae</taxon>
        <taxon>Agaricales</taxon>
        <taxon>Agaricineae</taxon>
        <taxon>Hymenogastraceae</taxon>
        <taxon>Gymnopilus</taxon>
    </lineage>
</organism>
<dbReference type="PANTHER" id="PTHR30613:SF1">
    <property type="entry name" value="DUF1479 DOMAIN PROTEIN (AFU_ORTHOLOGUE AFUA_5G09280)"/>
    <property type="match status" value="1"/>
</dbReference>
<dbReference type="Pfam" id="PF07350">
    <property type="entry name" value="Gig2-like"/>
    <property type="match status" value="1"/>
</dbReference>
<proteinExistence type="predicted"/>